<feature type="compositionally biased region" description="Polar residues" evidence="2">
    <location>
        <begin position="59"/>
        <end position="69"/>
    </location>
</feature>
<feature type="region of interest" description="Disordered" evidence="2">
    <location>
        <begin position="474"/>
        <end position="578"/>
    </location>
</feature>
<gene>
    <name evidence="4" type="ORF">KGF56_002910</name>
</gene>
<feature type="compositionally biased region" description="Polar residues" evidence="2">
    <location>
        <begin position="494"/>
        <end position="505"/>
    </location>
</feature>
<dbReference type="AlphaFoldDB" id="A0AAI9SW96"/>
<dbReference type="PIRSF" id="PIRSF017023">
    <property type="entry name" value="KNR4"/>
    <property type="match status" value="1"/>
</dbReference>
<reference evidence="4" key="1">
    <citation type="journal article" date="2022" name="DNA Res.">
        <title>Genome analysis of five recently described species of the CUG-Ser clade uncovers Candida theae as a new hybrid lineage with pathogenic potential in the Candida parapsilosis species complex.</title>
        <authorList>
            <person name="Mixao V."/>
            <person name="Del Olmo V."/>
            <person name="Hegedusova E."/>
            <person name="Saus E."/>
            <person name="Pryszcz L."/>
            <person name="Cillingova A."/>
            <person name="Nosek J."/>
            <person name="Gabaldon T."/>
        </authorList>
    </citation>
    <scope>NUCLEOTIDE SEQUENCE</scope>
    <source>
        <strain evidence="4">CBS 10844</strain>
    </source>
</reference>
<dbReference type="PANTHER" id="PTHR47432">
    <property type="entry name" value="CELL WALL ASSEMBLY REGULATOR SMI1"/>
    <property type="match status" value="1"/>
</dbReference>
<proteinExistence type="inferred from homology"/>
<dbReference type="Proteomes" id="UP001202479">
    <property type="component" value="Unassembled WGS sequence"/>
</dbReference>
<name>A0AAI9SW96_9ASCO</name>
<feature type="compositionally biased region" description="Polar residues" evidence="2">
    <location>
        <begin position="474"/>
        <end position="486"/>
    </location>
</feature>
<dbReference type="InterPro" id="IPR037883">
    <property type="entry name" value="Knr4/Smi1-like_sf"/>
</dbReference>
<sequence length="578" mass="65887">MKLGQKLQEFIYLLSTDDKYSEYDSRKSFNRVNKPDTENLLGVYTHHNQSSLEMVTNHNYTNTNGSNRMNDIGGGPSGSSSSSSSDQISSIAGVHEMKLAWRHIKHWLIKNAPDMNSSLLSKCTSDDLVDFQKDLNIRLPLCVSEFFKITDGQSNFSSSLNMETNGLIFGLKLMSLDEIMIQTENWRKVSDFINNEIRQQNYKTNELDKLPISHANMIQHKKTLGLGVNVANNISPEKTSFDITEDMFARKASISSYESSSSSSNHHHNHHHHHVSSYHKMPKQRSIPPGTIHETFAHPMWIPMITDEVGNYIGIDLSPASEGTWGQVILFGRDFDFKFRIAETWGDFLLIFANDLEIGNWDIKLNKKNNDGDLFIGNEGELVFVDKESTLEIPYLEMLKRRALKKWMLTLESEENKDTINQDLLAELKSNQVSILSLQNKSSQSIDTFITNNLNLIDSLKGSEKIVVKNGRTTSLPKSVNDSKSSLLPKRTGKVSNKSPLSQVVTGREEEDEEEEEEEEEEGEREDREEEEREAKEKEVNDDDGKQEEEEEEEEEKKEQGSASENPIRELQDIDIKD</sequence>
<feature type="region of interest" description="Disordered" evidence="2">
    <location>
        <begin position="258"/>
        <end position="289"/>
    </location>
</feature>
<dbReference type="SMART" id="SM00860">
    <property type="entry name" value="SMI1_KNR4"/>
    <property type="match status" value="1"/>
</dbReference>
<dbReference type="GO" id="GO:0043332">
    <property type="term" value="C:mating projection tip"/>
    <property type="evidence" value="ECO:0007669"/>
    <property type="project" value="TreeGrafter"/>
</dbReference>
<feature type="compositionally biased region" description="Low complexity" evidence="2">
    <location>
        <begin position="78"/>
        <end position="87"/>
    </location>
</feature>
<feature type="compositionally biased region" description="Acidic residues" evidence="2">
    <location>
        <begin position="509"/>
        <end position="532"/>
    </location>
</feature>
<protein>
    <recommendedName>
        <fullName evidence="3">Knr4/Smi1-like domain-containing protein</fullName>
    </recommendedName>
</protein>
<evidence type="ECO:0000256" key="2">
    <source>
        <dbReference type="SAM" id="MobiDB-lite"/>
    </source>
</evidence>
<feature type="region of interest" description="Disordered" evidence="2">
    <location>
        <begin position="59"/>
        <end position="87"/>
    </location>
</feature>
<accession>A0AAI9SW96</accession>
<evidence type="ECO:0000259" key="3">
    <source>
        <dbReference type="SMART" id="SM00860"/>
    </source>
</evidence>
<dbReference type="PANTHER" id="PTHR47432:SF1">
    <property type="entry name" value="CELL WALL ASSEMBLY REGULATOR SMI1"/>
    <property type="match status" value="1"/>
</dbReference>
<evidence type="ECO:0000313" key="5">
    <source>
        <dbReference type="Proteomes" id="UP001202479"/>
    </source>
</evidence>
<dbReference type="GeneID" id="73380527"/>
<feature type="compositionally biased region" description="Acidic residues" evidence="2">
    <location>
        <begin position="540"/>
        <end position="556"/>
    </location>
</feature>
<keyword evidence="5" id="KW-1185">Reference proteome</keyword>
<evidence type="ECO:0000313" key="4">
    <source>
        <dbReference type="EMBL" id="KAI3404271.2"/>
    </source>
</evidence>
<feature type="compositionally biased region" description="Basic residues" evidence="2">
    <location>
        <begin position="265"/>
        <end position="283"/>
    </location>
</feature>
<dbReference type="Pfam" id="PF09346">
    <property type="entry name" value="SMI1_KNR4"/>
    <property type="match status" value="2"/>
</dbReference>
<dbReference type="InterPro" id="IPR009203">
    <property type="entry name" value="Knr4/Smi1"/>
</dbReference>
<feature type="domain" description="Knr4/Smi1-like" evidence="3">
    <location>
        <begin position="122"/>
        <end position="351"/>
    </location>
</feature>
<dbReference type="GO" id="GO:0070880">
    <property type="term" value="P:fungal-type cell wall beta-glucan biosynthetic process"/>
    <property type="evidence" value="ECO:0007669"/>
    <property type="project" value="TreeGrafter"/>
</dbReference>
<dbReference type="InterPro" id="IPR018958">
    <property type="entry name" value="Knr4/Smi1-like_dom"/>
</dbReference>
<dbReference type="EMBL" id="JAHUZD010000105">
    <property type="protein sequence ID" value="KAI3404271.2"/>
    <property type="molecule type" value="Genomic_DNA"/>
</dbReference>
<evidence type="ECO:0000256" key="1">
    <source>
        <dbReference type="ARBA" id="ARBA00005303"/>
    </source>
</evidence>
<comment type="caution">
    <text evidence="4">The sequence shown here is derived from an EMBL/GenBank/DDBJ whole genome shotgun (WGS) entry which is preliminary data.</text>
</comment>
<organism evidence="4 5">
    <name type="scientific">Candida oxycetoniae</name>
    <dbReference type="NCBI Taxonomy" id="497107"/>
    <lineage>
        <taxon>Eukaryota</taxon>
        <taxon>Fungi</taxon>
        <taxon>Dikarya</taxon>
        <taxon>Ascomycota</taxon>
        <taxon>Saccharomycotina</taxon>
        <taxon>Pichiomycetes</taxon>
        <taxon>Debaryomycetaceae</taxon>
        <taxon>Candida/Lodderomyces clade</taxon>
        <taxon>Candida</taxon>
    </lineage>
</organism>
<feature type="compositionally biased region" description="Basic and acidic residues" evidence="2">
    <location>
        <begin position="567"/>
        <end position="578"/>
    </location>
</feature>
<dbReference type="SUPFAM" id="SSF160631">
    <property type="entry name" value="SMI1/KNR4-like"/>
    <property type="match status" value="1"/>
</dbReference>
<dbReference type="InterPro" id="IPR051873">
    <property type="entry name" value="KNR4/SMI1_regulator"/>
</dbReference>
<dbReference type="RefSeq" id="XP_049180016.1">
    <property type="nucleotide sequence ID" value="XM_049324188.1"/>
</dbReference>
<comment type="similarity">
    <text evidence="1">Belongs to the KNR4/SMI1 family.</text>
</comment>